<dbReference type="EMBL" id="FQZF01000008">
    <property type="protein sequence ID" value="SHJ08978.1"/>
    <property type="molecule type" value="Genomic_DNA"/>
</dbReference>
<keyword evidence="1" id="KW-0812">Transmembrane</keyword>
<name>A0A1M6GGE6_9PROT</name>
<keyword evidence="1" id="KW-0472">Membrane</keyword>
<keyword evidence="3" id="KW-1185">Reference proteome</keyword>
<sequence>MSSAGETKPAKPPVPDTAELLAEIRSLRALLRVQSHKTLLMHRALAAHGILGPTEMDSPTAEAAAEVLHRTGSSDAILAFGSKGQGIFSPRPEMAGTLETLDVDCLFYRDFLQAWWCRGLLGLSHDIPSTAEYLRRRVAALGYRRITTTGISMCAYAAILFGVLIGAGRIVAFGPQTRVGRSSFDRFDGTDPQAVKFDFRSKYADLAQILDEVPYEGRIEIHFSRHSGFDEAHAKHLARFPQVSLHPVDSEEHNAAAVLKEQGRLAGLFRFD</sequence>
<dbReference type="RefSeq" id="WP_139281314.1">
    <property type="nucleotide sequence ID" value="NZ_FQZF01000008.1"/>
</dbReference>
<keyword evidence="1" id="KW-1133">Transmembrane helix</keyword>
<evidence type="ECO:0000256" key="1">
    <source>
        <dbReference type="SAM" id="Phobius"/>
    </source>
</evidence>
<evidence type="ECO:0000313" key="2">
    <source>
        <dbReference type="EMBL" id="SHJ08978.1"/>
    </source>
</evidence>
<dbReference type="STRING" id="198092.SAMN02745194_01742"/>
<evidence type="ECO:0000313" key="3">
    <source>
        <dbReference type="Proteomes" id="UP000184387"/>
    </source>
</evidence>
<gene>
    <name evidence="2" type="ORF">SAMN02745194_01742</name>
</gene>
<protein>
    <submittedName>
        <fullName evidence="2">Uncharacterized protein</fullName>
    </submittedName>
</protein>
<dbReference type="Proteomes" id="UP000184387">
    <property type="component" value="Unassembled WGS sequence"/>
</dbReference>
<accession>A0A1M6GGE6</accession>
<reference evidence="2 3" key="1">
    <citation type="submission" date="2016-11" db="EMBL/GenBank/DDBJ databases">
        <authorList>
            <person name="Jaros S."/>
            <person name="Januszkiewicz K."/>
            <person name="Wedrychowicz H."/>
        </authorList>
    </citation>
    <scope>NUCLEOTIDE SEQUENCE [LARGE SCALE GENOMIC DNA]</scope>
    <source>
        <strain evidence="2 3">DSM 14916</strain>
    </source>
</reference>
<feature type="transmembrane region" description="Helical" evidence="1">
    <location>
        <begin position="153"/>
        <end position="174"/>
    </location>
</feature>
<proteinExistence type="predicted"/>
<organism evidence="2 3">
    <name type="scientific">Muricoccus roseus</name>
    <dbReference type="NCBI Taxonomy" id="198092"/>
    <lineage>
        <taxon>Bacteria</taxon>
        <taxon>Pseudomonadati</taxon>
        <taxon>Pseudomonadota</taxon>
        <taxon>Alphaproteobacteria</taxon>
        <taxon>Acetobacterales</taxon>
        <taxon>Roseomonadaceae</taxon>
        <taxon>Muricoccus</taxon>
    </lineage>
</organism>
<dbReference type="OrthoDB" id="6871537at2"/>
<dbReference type="AlphaFoldDB" id="A0A1M6GGE6"/>